<proteinExistence type="predicted"/>
<dbReference type="EMBL" id="CADCXV010001373">
    <property type="protein sequence ID" value="CAB0044003.1"/>
    <property type="molecule type" value="Genomic_DNA"/>
</dbReference>
<keyword evidence="3" id="KW-1185">Reference proteome</keyword>
<accession>A0A6H5J0K8</accession>
<feature type="compositionally biased region" description="Basic and acidic residues" evidence="1">
    <location>
        <begin position="475"/>
        <end position="491"/>
    </location>
</feature>
<protein>
    <submittedName>
        <fullName evidence="2">Uncharacterized protein</fullName>
    </submittedName>
</protein>
<feature type="region of interest" description="Disordered" evidence="1">
    <location>
        <begin position="457"/>
        <end position="526"/>
    </location>
</feature>
<name>A0A6H5J0K8_9HYME</name>
<dbReference type="AlphaFoldDB" id="A0A6H5J0K8"/>
<evidence type="ECO:0000313" key="2">
    <source>
        <dbReference type="EMBL" id="CAB0044003.1"/>
    </source>
</evidence>
<gene>
    <name evidence="2" type="ORF">TBRA_LOCUS15591</name>
</gene>
<organism evidence="2 3">
    <name type="scientific">Trichogramma brassicae</name>
    <dbReference type="NCBI Taxonomy" id="86971"/>
    <lineage>
        <taxon>Eukaryota</taxon>
        <taxon>Metazoa</taxon>
        <taxon>Ecdysozoa</taxon>
        <taxon>Arthropoda</taxon>
        <taxon>Hexapoda</taxon>
        <taxon>Insecta</taxon>
        <taxon>Pterygota</taxon>
        <taxon>Neoptera</taxon>
        <taxon>Endopterygota</taxon>
        <taxon>Hymenoptera</taxon>
        <taxon>Apocrita</taxon>
        <taxon>Proctotrupomorpha</taxon>
        <taxon>Chalcidoidea</taxon>
        <taxon>Trichogrammatidae</taxon>
        <taxon>Trichogramma</taxon>
    </lineage>
</organism>
<evidence type="ECO:0000256" key="1">
    <source>
        <dbReference type="SAM" id="MobiDB-lite"/>
    </source>
</evidence>
<sequence length="581" mass="66099">MPAMCDHAADGSEKGDTTIDDDIVQDRRPVKKRHRRHAVALRTCSLVPSVVDYTHAIGSGATFNSIQPALPPFIAWSFVEQTLGRWKYTSKTFAMWVKLLQEKKDDDEWKDSQHGRIVHEVVYYMKNHGFLFRQKPPRALCDLLHVSTEFLQSFQPSDQTRTYISKLLTWITYGPNGFTEPTVTEEELGYNLVDKTWYRNLYPMVRACNDLANLPMYKELIKPLHKPSEALREIFDAIVNGPAGDLHHALIHGYIESLQSALYLSTHMLAEQSVRWRDEHLQTPATTNNEYDTQRSVKAIRSQIVAHIKVNRFLLRHTPYQIMKTPDNNHVDYITLNHLTTMLSRGVARALDNVAMDEQEKRDLAGRILDEYVQDHMRASSTLPPTLSQAMPNTRMGDDDQSDVIEASQKIHNYPDDTVHISLPSQKVVNRQLLDDASEIDFERPSLEMDDAMSTADTEINQRESPAFSDDERSEAEHEQHDKESEVEQQNRLEPGNDSVGDSADATGRSDAPGQEAPDDIDDNRDPVTMKVVTANGVVNADLRDDANVIDTNIVTPGYPPYVRLTRRPPQLRVMDLAQTY</sequence>
<evidence type="ECO:0000313" key="3">
    <source>
        <dbReference type="Proteomes" id="UP000479190"/>
    </source>
</evidence>
<dbReference type="Proteomes" id="UP000479190">
    <property type="component" value="Unassembled WGS sequence"/>
</dbReference>
<reference evidence="2 3" key="1">
    <citation type="submission" date="2020-02" db="EMBL/GenBank/DDBJ databases">
        <authorList>
            <person name="Ferguson B K."/>
        </authorList>
    </citation>
    <scope>NUCLEOTIDE SEQUENCE [LARGE SCALE GENOMIC DNA]</scope>
</reference>
<feature type="region of interest" description="Disordered" evidence="1">
    <location>
        <begin position="379"/>
        <end position="400"/>
    </location>
</feature>
<feature type="compositionally biased region" description="Polar residues" evidence="1">
    <location>
        <begin position="379"/>
        <end position="392"/>
    </location>
</feature>